<dbReference type="Gene3D" id="3.40.50.1110">
    <property type="entry name" value="SGNH hydrolase"/>
    <property type="match status" value="1"/>
</dbReference>
<proteinExistence type="inferred from homology"/>
<sequence>MAYHLAGDSTVADPKPDELPLSGWGGFLADHVDAPVRNHAFGGATTESFLAERWEGFVAGVRKSDTVLIQFGHNDQKQPELLAARGGYVARLRAMADDVRARGARSVLCTSPERRWFEGARITPTHGDYPNAVRDLAHELDAPLIDLTAFTTWLYEDIGPADSAALFCHLAPGEHPAWPEGKIDDTHFHERGARRIAAYVARSLRAIERADGDLPARGLEIVAREARS</sequence>
<reference evidence="4 5" key="1">
    <citation type="submission" date="2018-11" db="EMBL/GenBank/DDBJ databases">
        <title>Sequencing the genomes of 1000 actinobacteria strains.</title>
        <authorList>
            <person name="Klenk H.-P."/>
        </authorList>
    </citation>
    <scope>NUCLEOTIDE SEQUENCE [LARGE SCALE GENOMIC DNA]</scope>
    <source>
        <strain evidence="4 5">DSM 15700</strain>
    </source>
</reference>
<keyword evidence="2" id="KW-0378">Hydrolase</keyword>
<dbReference type="OrthoDB" id="9802318at2"/>
<feature type="domain" description="SGNH hydrolase-type esterase" evidence="3">
    <location>
        <begin position="7"/>
        <end position="194"/>
    </location>
</feature>
<dbReference type="Pfam" id="PF13472">
    <property type="entry name" value="Lipase_GDSL_2"/>
    <property type="match status" value="1"/>
</dbReference>
<dbReference type="GO" id="GO:0016787">
    <property type="term" value="F:hydrolase activity"/>
    <property type="evidence" value="ECO:0007669"/>
    <property type="project" value="UniProtKB-KW"/>
</dbReference>
<dbReference type="InterPro" id="IPR036514">
    <property type="entry name" value="SGNH_hydro_sf"/>
</dbReference>
<keyword evidence="5" id="KW-1185">Reference proteome</keyword>
<evidence type="ECO:0000313" key="4">
    <source>
        <dbReference type="EMBL" id="RPF20418.1"/>
    </source>
</evidence>
<dbReference type="PANTHER" id="PTHR43695:SF1">
    <property type="entry name" value="RHAMNOGALACTURONAN ACETYLESTERASE"/>
    <property type="match status" value="1"/>
</dbReference>
<dbReference type="CDD" id="cd01821">
    <property type="entry name" value="Rhamnogalacturan_acetylesterase_like"/>
    <property type="match status" value="1"/>
</dbReference>
<dbReference type="AlphaFoldDB" id="A0A3N4Z362"/>
<dbReference type="PANTHER" id="PTHR43695">
    <property type="entry name" value="PUTATIVE (AFU_ORTHOLOGUE AFUA_2G17250)-RELATED"/>
    <property type="match status" value="1"/>
</dbReference>
<dbReference type="InterPro" id="IPR013830">
    <property type="entry name" value="SGNH_hydro"/>
</dbReference>
<organism evidence="4 5">
    <name type="scientific">Myceligenerans xiligouense</name>
    <dbReference type="NCBI Taxonomy" id="253184"/>
    <lineage>
        <taxon>Bacteria</taxon>
        <taxon>Bacillati</taxon>
        <taxon>Actinomycetota</taxon>
        <taxon>Actinomycetes</taxon>
        <taxon>Micrococcales</taxon>
        <taxon>Promicromonosporaceae</taxon>
        <taxon>Myceligenerans</taxon>
    </lineage>
</organism>
<dbReference type="SUPFAM" id="SSF52266">
    <property type="entry name" value="SGNH hydrolase"/>
    <property type="match status" value="1"/>
</dbReference>
<evidence type="ECO:0000313" key="5">
    <source>
        <dbReference type="Proteomes" id="UP000280501"/>
    </source>
</evidence>
<protein>
    <submittedName>
        <fullName evidence="4">Lysophospholipase L1-like esterase</fullName>
    </submittedName>
</protein>
<evidence type="ECO:0000259" key="3">
    <source>
        <dbReference type="Pfam" id="PF13472"/>
    </source>
</evidence>
<evidence type="ECO:0000256" key="2">
    <source>
        <dbReference type="ARBA" id="ARBA00022801"/>
    </source>
</evidence>
<dbReference type="InterPro" id="IPR037459">
    <property type="entry name" value="RhgT-like"/>
</dbReference>
<comment type="similarity">
    <text evidence="1">Belongs to the 'GDSL' lipolytic enzyme family.</text>
</comment>
<evidence type="ECO:0000256" key="1">
    <source>
        <dbReference type="ARBA" id="ARBA00008668"/>
    </source>
</evidence>
<gene>
    <name evidence="4" type="ORF">EDD34_1009</name>
</gene>
<dbReference type="EMBL" id="RKQZ01000001">
    <property type="protein sequence ID" value="RPF20418.1"/>
    <property type="molecule type" value="Genomic_DNA"/>
</dbReference>
<dbReference type="Proteomes" id="UP000280501">
    <property type="component" value="Unassembled WGS sequence"/>
</dbReference>
<dbReference type="RefSeq" id="WP_123813589.1">
    <property type="nucleotide sequence ID" value="NZ_RKQZ01000001.1"/>
</dbReference>
<name>A0A3N4Z362_9MICO</name>
<accession>A0A3N4Z362</accession>
<comment type="caution">
    <text evidence="4">The sequence shown here is derived from an EMBL/GenBank/DDBJ whole genome shotgun (WGS) entry which is preliminary data.</text>
</comment>